<organism evidence="2 3">
    <name type="scientific">Oceaniferula flava</name>
    <dbReference type="NCBI Taxonomy" id="2800421"/>
    <lineage>
        <taxon>Bacteria</taxon>
        <taxon>Pseudomonadati</taxon>
        <taxon>Verrucomicrobiota</taxon>
        <taxon>Verrucomicrobiia</taxon>
        <taxon>Verrucomicrobiales</taxon>
        <taxon>Verrucomicrobiaceae</taxon>
        <taxon>Oceaniferula</taxon>
    </lineage>
</organism>
<comment type="caution">
    <text evidence="2">The sequence shown here is derived from an EMBL/GenBank/DDBJ whole genome shotgun (WGS) entry which is preliminary data.</text>
</comment>
<dbReference type="InterPro" id="IPR013424">
    <property type="entry name" value="Ice-binding_C"/>
</dbReference>
<protein>
    <submittedName>
        <fullName evidence="2">PEP-CTERM sorting domain-containing protein</fullName>
    </submittedName>
</protein>
<evidence type="ECO:0000259" key="1">
    <source>
        <dbReference type="Pfam" id="PF07589"/>
    </source>
</evidence>
<dbReference type="Proteomes" id="UP000634206">
    <property type="component" value="Unassembled WGS sequence"/>
</dbReference>
<feature type="domain" description="Ice-binding protein C-terminal" evidence="1">
    <location>
        <begin position="142"/>
        <end position="164"/>
    </location>
</feature>
<dbReference type="Pfam" id="PF07589">
    <property type="entry name" value="PEP-CTERM"/>
    <property type="match status" value="1"/>
</dbReference>
<accession>A0AAE2SC97</accession>
<name>A0AAE2SC97_9BACT</name>
<keyword evidence="3" id="KW-1185">Reference proteome</keyword>
<reference evidence="2" key="1">
    <citation type="submission" date="2021-01" db="EMBL/GenBank/DDBJ databases">
        <title>Modified the classification status of verrucomicrobia.</title>
        <authorList>
            <person name="Feng X."/>
        </authorList>
    </citation>
    <scope>NUCLEOTIDE SEQUENCE</scope>
    <source>
        <strain evidence="2">5K15</strain>
    </source>
</reference>
<proteinExistence type="predicted"/>
<gene>
    <name evidence="2" type="ORF">JIN83_01515</name>
</gene>
<dbReference type="NCBIfam" id="TIGR02595">
    <property type="entry name" value="PEP_CTERM"/>
    <property type="match status" value="1"/>
</dbReference>
<evidence type="ECO:0000313" key="3">
    <source>
        <dbReference type="Proteomes" id="UP000634206"/>
    </source>
</evidence>
<dbReference type="AlphaFoldDB" id="A0AAE2SC97"/>
<evidence type="ECO:0000313" key="2">
    <source>
        <dbReference type="EMBL" id="MBK1853626.1"/>
    </source>
</evidence>
<sequence>MKAVTSGELSVGTGTLQVADSSALLDGSSTSLQGVHARSDQSTYDIYSGGSSTDSDLIASPDYFTGDTFGYTGTQVIANDDIESFDGLDDDNQIVNVLNPSTTWVWENTTLSDIGLGGLSTTSEVVYTSSAGDTISFASTTSVPEPSSILMLALGAVGFTLRRRR</sequence>
<dbReference type="EMBL" id="JAENIG010000001">
    <property type="protein sequence ID" value="MBK1853626.1"/>
    <property type="molecule type" value="Genomic_DNA"/>
</dbReference>